<reference evidence="3 4" key="1">
    <citation type="submission" date="2019-01" db="EMBL/GenBank/DDBJ databases">
        <title>Genome sequence of the Antarctic species Gelidibacter gilvus ACAM 158(T).</title>
        <authorList>
            <person name="Bowman J.P."/>
        </authorList>
    </citation>
    <scope>NUCLEOTIDE SEQUENCE [LARGE SCALE GENOMIC DNA]</scope>
    <source>
        <strain evidence="3 4">IC158</strain>
    </source>
</reference>
<evidence type="ECO:0000256" key="2">
    <source>
        <dbReference type="SAM" id="Phobius"/>
    </source>
</evidence>
<dbReference type="AlphaFoldDB" id="A0A4Q0XGB8"/>
<dbReference type="Proteomes" id="UP000289792">
    <property type="component" value="Unassembled WGS sequence"/>
</dbReference>
<proteinExistence type="predicted"/>
<keyword evidence="2" id="KW-0812">Transmembrane</keyword>
<organism evidence="3 4">
    <name type="scientific">Gelidibacter gilvus</name>
    <dbReference type="NCBI Taxonomy" id="59602"/>
    <lineage>
        <taxon>Bacteria</taxon>
        <taxon>Pseudomonadati</taxon>
        <taxon>Bacteroidota</taxon>
        <taxon>Flavobacteriia</taxon>
        <taxon>Flavobacteriales</taxon>
        <taxon>Flavobacteriaceae</taxon>
        <taxon>Gelidibacter</taxon>
    </lineage>
</organism>
<keyword evidence="2" id="KW-0472">Membrane</keyword>
<keyword evidence="4" id="KW-1185">Reference proteome</keyword>
<feature type="transmembrane region" description="Helical" evidence="2">
    <location>
        <begin position="6"/>
        <end position="22"/>
    </location>
</feature>
<sequence length="167" mass="18328">MKNFVMLIFGIIIGAFAMYFYCSQPNAESKIAAPKGLISPNQIKALDQAYNPRHQLISDSLVKRDGGDNRSSWYELSQVRNYLNYAENEAKELGYTMDGVRIYLGAHPNENGEAGYTTLFFVPTGKPNKATASLFNFSMQTGGGDIPGGGGLDFGNHGYPPRANYPQ</sequence>
<name>A0A4Q0XGB8_9FLAO</name>
<evidence type="ECO:0000256" key="1">
    <source>
        <dbReference type="SAM" id="MobiDB-lite"/>
    </source>
</evidence>
<gene>
    <name evidence="3" type="ORF">ESZ48_09950</name>
</gene>
<accession>A0A4Q0XGB8</accession>
<comment type="caution">
    <text evidence="3">The sequence shown here is derived from an EMBL/GenBank/DDBJ whole genome shotgun (WGS) entry which is preliminary data.</text>
</comment>
<dbReference type="EMBL" id="SDDZ01000004">
    <property type="protein sequence ID" value="RXJ50290.1"/>
    <property type="molecule type" value="Genomic_DNA"/>
</dbReference>
<dbReference type="OrthoDB" id="1440507at2"/>
<dbReference type="RefSeq" id="WP_129017260.1">
    <property type="nucleotide sequence ID" value="NZ_SDDZ01000004.1"/>
</dbReference>
<evidence type="ECO:0000313" key="4">
    <source>
        <dbReference type="Proteomes" id="UP000289792"/>
    </source>
</evidence>
<evidence type="ECO:0000313" key="3">
    <source>
        <dbReference type="EMBL" id="RXJ50290.1"/>
    </source>
</evidence>
<feature type="region of interest" description="Disordered" evidence="1">
    <location>
        <begin position="148"/>
        <end position="167"/>
    </location>
</feature>
<keyword evidence="2" id="KW-1133">Transmembrane helix</keyword>
<protein>
    <submittedName>
        <fullName evidence="3">Uncharacterized protein</fullName>
    </submittedName>
</protein>